<comment type="caution">
    <text evidence="8">The sequence shown here is derived from an EMBL/GenBank/DDBJ whole genome shotgun (WGS) entry which is preliminary data.</text>
</comment>
<reference evidence="8" key="2">
    <citation type="submission" date="2020-09" db="EMBL/GenBank/DDBJ databases">
        <authorList>
            <person name="Sun Q."/>
            <person name="Zhou Y."/>
        </authorList>
    </citation>
    <scope>NUCLEOTIDE SEQUENCE</scope>
    <source>
        <strain evidence="8">CGMCC 1.15758</strain>
    </source>
</reference>
<feature type="transmembrane region" description="Helical" evidence="7">
    <location>
        <begin position="56"/>
        <end position="75"/>
    </location>
</feature>
<evidence type="ECO:0000256" key="6">
    <source>
        <dbReference type="ARBA" id="ARBA00023136"/>
    </source>
</evidence>
<gene>
    <name evidence="8" type="ORF">GCM10010995_09300</name>
</gene>
<dbReference type="RefSeq" id="WP_117001914.1">
    <property type="nucleotide sequence ID" value="NZ_BMJS01000007.1"/>
</dbReference>
<accession>A0A8J2Z3J5</accession>
<keyword evidence="3" id="KW-1003">Cell membrane</keyword>
<dbReference type="InterPro" id="IPR006214">
    <property type="entry name" value="Bax_inhibitor_1-related"/>
</dbReference>
<keyword evidence="6 7" id="KW-0472">Membrane</keyword>
<protein>
    <submittedName>
        <fullName evidence="8">BAX inhibitor protein</fullName>
    </submittedName>
</protein>
<keyword evidence="4 7" id="KW-0812">Transmembrane</keyword>
<feature type="transmembrane region" description="Helical" evidence="7">
    <location>
        <begin position="146"/>
        <end position="164"/>
    </location>
</feature>
<comment type="subcellular location">
    <subcellularLocation>
        <location evidence="1">Cell membrane</location>
        <topology evidence="1">Multi-pass membrane protein</topology>
    </subcellularLocation>
</comment>
<dbReference type="GO" id="GO:0005886">
    <property type="term" value="C:plasma membrane"/>
    <property type="evidence" value="ECO:0007669"/>
    <property type="project" value="UniProtKB-SubCell"/>
</dbReference>
<evidence type="ECO:0000256" key="5">
    <source>
        <dbReference type="ARBA" id="ARBA00022989"/>
    </source>
</evidence>
<dbReference type="Pfam" id="PF01027">
    <property type="entry name" value="Bax1-I"/>
    <property type="match status" value="1"/>
</dbReference>
<proteinExistence type="inferred from homology"/>
<keyword evidence="5 7" id="KW-1133">Transmembrane helix</keyword>
<feature type="transmembrane region" description="Helical" evidence="7">
    <location>
        <begin position="170"/>
        <end position="187"/>
    </location>
</feature>
<dbReference type="OrthoDB" id="9813298at2"/>
<evidence type="ECO:0000313" key="9">
    <source>
        <dbReference type="Proteomes" id="UP000636949"/>
    </source>
</evidence>
<organism evidence="8 9">
    <name type="scientific">Cysteiniphilum litorale</name>
    <dbReference type="NCBI Taxonomy" id="2056700"/>
    <lineage>
        <taxon>Bacteria</taxon>
        <taxon>Pseudomonadati</taxon>
        <taxon>Pseudomonadota</taxon>
        <taxon>Gammaproteobacteria</taxon>
        <taxon>Thiotrichales</taxon>
        <taxon>Fastidiosibacteraceae</taxon>
        <taxon>Cysteiniphilum</taxon>
    </lineage>
</organism>
<feature type="transmembrane region" description="Helical" evidence="7">
    <location>
        <begin position="82"/>
        <end position="102"/>
    </location>
</feature>
<feature type="transmembrane region" description="Helical" evidence="7">
    <location>
        <begin position="114"/>
        <end position="134"/>
    </location>
</feature>
<dbReference type="AlphaFoldDB" id="A0A8J2Z3J5"/>
<dbReference type="EMBL" id="BMJS01000007">
    <property type="protein sequence ID" value="GGF94205.1"/>
    <property type="molecule type" value="Genomic_DNA"/>
</dbReference>
<reference evidence="8" key="1">
    <citation type="journal article" date="2014" name="Int. J. Syst. Evol. Microbiol.">
        <title>Complete genome sequence of Corynebacterium casei LMG S-19264T (=DSM 44701T), isolated from a smear-ripened cheese.</title>
        <authorList>
            <consortium name="US DOE Joint Genome Institute (JGI-PGF)"/>
            <person name="Walter F."/>
            <person name="Albersmeier A."/>
            <person name="Kalinowski J."/>
            <person name="Ruckert C."/>
        </authorList>
    </citation>
    <scope>NUCLEOTIDE SEQUENCE</scope>
    <source>
        <strain evidence="8">CGMCC 1.15758</strain>
    </source>
</reference>
<feature type="transmembrane region" description="Helical" evidence="7">
    <location>
        <begin position="32"/>
        <end position="50"/>
    </location>
</feature>
<evidence type="ECO:0000256" key="2">
    <source>
        <dbReference type="ARBA" id="ARBA00010350"/>
    </source>
</evidence>
<feature type="transmembrane region" description="Helical" evidence="7">
    <location>
        <begin position="199"/>
        <end position="222"/>
    </location>
</feature>
<evidence type="ECO:0000313" key="8">
    <source>
        <dbReference type="EMBL" id="GGF94205.1"/>
    </source>
</evidence>
<evidence type="ECO:0000256" key="3">
    <source>
        <dbReference type="ARBA" id="ARBA00022475"/>
    </source>
</evidence>
<dbReference type="Proteomes" id="UP000636949">
    <property type="component" value="Unassembled WGS sequence"/>
</dbReference>
<comment type="similarity">
    <text evidence="2 7">Belongs to the BI1 family.</text>
</comment>
<dbReference type="CDD" id="cd10433">
    <property type="entry name" value="YccA_like"/>
    <property type="match status" value="1"/>
</dbReference>
<dbReference type="PANTHER" id="PTHR23291">
    <property type="entry name" value="BAX INHIBITOR-RELATED"/>
    <property type="match status" value="1"/>
</dbReference>
<keyword evidence="9" id="KW-1185">Reference proteome</keyword>
<dbReference type="PANTHER" id="PTHR23291:SF115">
    <property type="entry name" value="MODULATOR OF FTSH PROTEASE YCCA"/>
    <property type="match status" value="1"/>
</dbReference>
<evidence type="ECO:0000256" key="4">
    <source>
        <dbReference type="ARBA" id="ARBA00022692"/>
    </source>
</evidence>
<evidence type="ECO:0000256" key="7">
    <source>
        <dbReference type="RuleBase" id="RU004379"/>
    </source>
</evidence>
<name>A0A8J2Z3J5_9GAMM</name>
<sequence>MNDRFNYQQNARVIDARGSSIIQTNKVLRNTYLLLSLTLLFSALTAGWSMMVSAPVINPIITLIVYFALLFGVQATRNSPMGLVLTFALTGFLGWTLGPILNHYITTFSNGSELIMMALGATGAIFLGLSAIALNPKRDFSRLGSFLGIGALIALVAIVVNLFLQMPALYLALSVIIAFISGGFILWQTNQIVRGGETNYIVATVTIYVSILNIFLTILQFLGMFSGNRN</sequence>
<evidence type="ECO:0000256" key="1">
    <source>
        <dbReference type="ARBA" id="ARBA00004651"/>
    </source>
</evidence>